<gene>
    <name evidence="8" type="ORF">LCGC14_2952280</name>
</gene>
<dbReference type="GO" id="GO:0005829">
    <property type="term" value="C:cytosol"/>
    <property type="evidence" value="ECO:0007669"/>
    <property type="project" value="TreeGrafter"/>
</dbReference>
<dbReference type="SUPFAM" id="SSF50486">
    <property type="entry name" value="FMT C-terminal domain-like"/>
    <property type="match status" value="1"/>
</dbReference>
<dbReference type="GO" id="GO:0004479">
    <property type="term" value="F:methionyl-tRNA formyltransferase activity"/>
    <property type="evidence" value="ECO:0007669"/>
    <property type="project" value="UniProtKB-EC"/>
</dbReference>
<dbReference type="InterPro" id="IPR011034">
    <property type="entry name" value="Formyl_transferase-like_C_sf"/>
</dbReference>
<accession>A0A0F8XEL1</accession>
<feature type="region of interest" description="Disordered" evidence="5">
    <location>
        <begin position="1"/>
        <end position="29"/>
    </location>
</feature>
<dbReference type="InterPro" id="IPR041711">
    <property type="entry name" value="Met-tRNA-FMT_N"/>
</dbReference>
<evidence type="ECO:0000259" key="6">
    <source>
        <dbReference type="Pfam" id="PF00551"/>
    </source>
</evidence>
<organism evidence="8">
    <name type="scientific">marine sediment metagenome</name>
    <dbReference type="NCBI Taxonomy" id="412755"/>
    <lineage>
        <taxon>unclassified sequences</taxon>
        <taxon>metagenomes</taxon>
        <taxon>ecological metagenomes</taxon>
    </lineage>
</organism>
<dbReference type="InterPro" id="IPR005794">
    <property type="entry name" value="Fmt"/>
</dbReference>
<dbReference type="AlphaFoldDB" id="A0A0F8XEL1"/>
<dbReference type="PANTHER" id="PTHR11138">
    <property type="entry name" value="METHIONYL-TRNA FORMYLTRANSFERASE"/>
    <property type="match status" value="1"/>
</dbReference>
<dbReference type="CDD" id="cd08646">
    <property type="entry name" value="FMT_core_Met-tRNA-FMT_N"/>
    <property type="match status" value="1"/>
</dbReference>
<dbReference type="CDD" id="cd08704">
    <property type="entry name" value="Met_tRNA_FMT_C"/>
    <property type="match status" value="1"/>
</dbReference>
<evidence type="ECO:0000256" key="3">
    <source>
        <dbReference type="ARBA" id="ARBA00022679"/>
    </source>
</evidence>
<keyword evidence="3" id="KW-0808">Transferase</keyword>
<dbReference type="InterPro" id="IPR037022">
    <property type="entry name" value="Formyl_trans_C_sf"/>
</dbReference>
<evidence type="ECO:0000256" key="1">
    <source>
        <dbReference type="ARBA" id="ARBA00010699"/>
    </source>
</evidence>
<evidence type="ECO:0000256" key="5">
    <source>
        <dbReference type="SAM" id="MobiDB-lite"/>
    </source>
</evidence>
<protein>
    <recommendedName>
        <fullName evidence="2">methionyl-tRNA formyltransferase</fullName>
        <ecNumber evidence="2">2.1.2.9</ecNumber>
    </recommendedName>
</protein>
<feature type="non-terminal residue" evidence="8">
    <location>
        <position position="1"/>
    </location>
</feature>
<dbReference type="PANTHER" id="PTHR11138:SF5">
    <property type="entry name" value="METHIONYL-TRNA FORMYLTRANSFERASE, MITOCHONDRIAL"/>
    <property type="match status" value="1"/>
</dbReference>
<dbReference type="SUPFAM" id="SSF53328">
    <property type="entry name" value="Formyltransferase"/>
    <property type="match status" value="1"/>
</dbReference>
<sequence>KDTTTTASNAPSGHQRRTLTLPTDTDSYNAGAPYRVTEAARARIGGRTIMAIVFLGTPSFAVPSLRRLVDDGFDIKAVYTQPDRPAGRGRRPTAPPVKSAALEIGLPVHQPDSLRDPSTLAELASLHPEAAVGVAFGQILRQEVLEIPSKGVLNVHPSLLPRHRGASPAPAAILAGDHETGVTIILMDPGMDSGPILAQRRLPIDDSDTAGTLMEKLSHVAADLVAETLPRWLSDEIEPQPQDHSLATKAPLLKKEHGAIDWALAADEIWRRVRAYNPWPGAYTTLDGRLLHIWEAWPLADGGAAPGTVVSLSAEQQAGLPPATDQGAFGVATGEGVLAVLAAQREGRRRLTASEFLRGMREFIGRRLGS</sequence>
<dbReference type="Pfam" id="PF00551">
    <property type="entry name" value="Formyl_trans_N"/>
    <property type="match status" value="1"/>
</dbReference>
<proteinExistence type="inferred from homology"/>
<evidence type="ECO:0000256" key="4">
    <source>
        <dbReference type="ARBA" id="ARBA00022917"/>
    </source>
</evidence>
<evidence type="ECO:0000256" key="2">
    <source>
        <dbReference type="ARBA" id="ARBA00012261"/>
    </source>
</evidence>
<dbReference type="Gene3D" id="3.10.25.10">
    <property type="entry name" value="Formyl transferase, C-terminal domain"/>
    <property type="match status" value="1"/>
</dbReference>
<keyword evidence="4" id="KW-0648">Protein biosynthesis</keyword>
<name>A0A0F8XEL1_9ZZZZ</name>
<feature type="domain" description="Formyl transferase N-terminal" evidence="6">
    <location>
        <begin position="51"/>
        <end position="226"/>
    </location>
</feature>
<dbReference type="EC" id="2.1.2.9" evidence="2"/>
<dbReference type="Pfam" id="PF02911">
    <property type="entry name" value="Formyl_trans_C"/>
    <property type="match status" value="1"/>
</dbReference>
<dbReference type="EMBL" id="LAZR01059522">
    <property type="protein sequence ID" value="KKK67617.1"/>
    <property type="molecule type" value="Genomic_DNA"/>
</dbReference>
<dbReference type="InterPro" id="IPR036477">
    <property type="entry name" value="Formyl_transf_N_sf"/>
</dbReference>
<dbReference type="InterPro" id="IPR005793">
    <property type="entry name" value="Formyl_trans_C"/>
</dbReference>
<dbReference type="InterPro" id="IPR002376">
    <property type="entry name" value="Formyl_transf_N"/>
</dbReference>
<dbReference type="NCBIfam" id="TIGR00460">
    <property type="entry name" value="fmt"/>
    <property type="match status" value="1"/>
</dbReference>
<dbReference type="InterPro" id="IPR044135">
    <property type="entry name" value="Met-tRNA-FMT_C"/>
</dbReference>
<feature type="compositionally biased region" description="Polar residues" evidence="5">
    <location>
        <begin position="1"/>
        <end position="28"/>
    </location>
</feature>
<comment type="caution">
    <text evidence="8">The sequence shown here is derived from an EMBL/GenBank/DDBJ whole genome shotgun (WGS) entry which is preliminary data.</text>
</comment>
<dbReference type="HAMAP" id="MF_00182">
    <property type="entry name" value="Formyl_trans"/>
    <property type="match status" value="1"/>
</dbReference>
<evidence type="ECO:0000259" key="7">
    <source>
        <dbReference type="Pfam" id="PF02911"/>
    </source>
</evidence>
<feature type="domain" description="Formyl transferase C-terminal" evidence="7">
    <location>
        <begin position="253"/>
        <end position="360"/>
    </location>
</feature>
<comment type="similarity">
    <text evidence="1">Belongs to the Fmt family.</text>
</comment>
<reference evidence="8" key="1">
    <citation type="journal article" date="2015" name="Nature">
        <title>Complex archaea that bridge the gap between prokaryotes and eukaryotes.</title>
        <authorList>
            <person name="Spang A."/>
            <person name="Saw J.H."/>
            <person name="Jorgensen S.L."/>
            <person name="Zaremba-Niedzwiedzka K."/>
            <person name="Martijn J."/>
            <person name="Lind A.E."/>
            <person name="van Eijk R."/>
            <person name="Schleper C."/>
            <person name="Guy L."/>
            <person name="Ettema T.J."/>
        </authorList>
    </citation>
    <scope>NUCLEOTIDE SEQUENCE</scope>
</reference>
<evidence type="ECO:0000313" key="8">
    <source>
        <dbReference type="EMBL" id="KKK67617.1"/>
    </source>
</evidence>
<dbReference type="Gene3D" id="3.40.50.170">
    <property type="entry name" value="Formyl transferase, N-terminal domain"/>
    <property type="match status" value="1"/>
</dbReference>